<accession>A0A382UQM5</accession>
<dbReference type="Pfam" id="PF03379">
    <property type="entry name" value="CcmB"/>
    <property type="match status" value="1"/>
</dbReference>
<dbReference type="InterPro" id="IPR003544">
    <property type="entry name" value="Cyt_c_biogenesis_CcmB"/>
</dbReference>
<sequence>MKRFFTVAVLIMRKDLRVETRSLELFLTTLFFAVSSVLVFAFGFVRDGRPVENAAAGILWIAIAFAGTLALGRTFERERYHDVLRALLLAPVDRPAIYVGKLLGILALLAAVEAVVVPLIALLFQAPLFRHPVLLFLLLLLGTIGFTAVGTLFGAMLVRARSRDVLLPVLLYPITIPVIIAGVRGTAVLLQPEMDLAMARAWIGMLAFFDVVFITLSLWTFEPVMTE</sequence>
<organism evidence="13">
    <name type="scientific">marine metagenome</name>
    <dbReference type="NCBI Taxonomy" id="408172"/>
    <lineage>
        <taxon>unclassified sequences</taxon>
        <taxon>metagenomes</taxon>
        <taxon>ecological metagenomes</taxon>
    </lineage>
</organism>
<feature type="transmembrane region" description="Helical" evidence="12">
    <location>
        <begin position="133"/>
        <end position="158"/>
    </location>
</feature>
<keyword evidence="10 12" id="KW-1133">Transmembrane helix</keyword>
<evidence type="ECO:0000256" key="12">
    <source>
        <dbReference type="SAM" id="Phobius"/>
    </source>
</evidence>
<evidence type="ECO:0000256" key="6">
    <source>
        <dbReference type="ARBA" id="ARBA00022475"/>
    </source>
</evidence>
<feature type="transmembrane region" description="Helical" evidence="12">
    <location>
        <begin position="170"/>
        <end position="190"/>
    </location>
</feature>
<evidence type="ECO:0000256" key="4">
    <source>
        <dbReference type="ARBA" id="ARBA00016452"/>
    </source>
</evidence>
<keyword evidence="5" id="KW-0813">Transport</keyword>
<evidence type="ECO:0000256" key="10">
    <source>
        <dbReference type="ARBA" id="ARBA00022989"/>
    </source>
</evidence>
<keyword evidence="8 12" id="KW-0812">Transmembrane</keyword>
<evidence type="ECO:0000256" key="7">
    <source>
        <dbReference type="ARBA" id="ARBA00022519"/>
    </source>
</evidence>
<evidence type="ECO:0000256" key="1">
    <source>
        <dbReference type="ARBA" id="ARBA00002442"/>
    </source>
</evidence>
<protein>
    <recommendedName>
        <fullName evidence="4">Heme exporter protein B</fullName>
    </recommendedName>
</protein>
<comment type="similarity">
    <text evidence="3">Belongs to the CcmB/CycW/HelB family.</text>
</comment>
<name>A0A382UQM5_9ZZZZ</name>
<proteinExistence type="inferred from homology"/>
<keyword evidence="6" id="KW-1003">Cell membrane</keyword>
<dbReference type="GO" id="GO:0005886">
    <property type="term" value="C:plasma membrane"/>
    <property type="evidence" value="ECO:0007669"/>
    <property type="project" value="UniProtKB-SubCell"/>
</dbReference>
<dbReference type="PANTHER" id="PTHR30070:SF1">
    <property type="entry name" value="CYTOCHROME C BIOGENESIS B-RELATED"/>
    <property type="match status" value="1"/>
</dbReference>
<gene>
    <name evidence="13" type="ORF">METZ01_LOCUS389408</name>
</gene>
<keyword evidence="11 12" id="KW-0472">Membrane</keyword>
<evidence type="ECO:0000256" key="8">
    <source>
        <dbReference type="ARBA" id="ARBA00022692"/>
    </source>
</evidence>
<comment type="function">
    <text evidence="1">Required for the export of heme to the periplasm for the biogenesis of c-type cytochromes.</text>
</comment>
<dbReference type="InterPro" id="IPR026031">
    <property type="entry name" value="Cyt_c_CcmB_bac"/>
</dbReference>
<feature type="transmembrane region" description="Helical" evidence="12">
    <location>
        <begin position="96"/>
        <end position="121"/>
    </location>
</feature>
<evidence type="ECO:0000256" key="3">
    <source>
        <dbReference type="ARBA" id="ARBA00010544"/>
    </source>
</evidence>
<dbReference type="PANTHER" id="PTHR30070">
    <property type="entry name" value="HEME EXPORTER PROTEIN B"/>
    <property type="match status" value="1"/>
</dbReference>
<feature type="transmembrane region" description="Helical" evidence="12">
    <location>
        <begin position="57"/>
        <end position="75"/>
    </location>
</feature>
<dbReference type="GO" id="GO:0017004">
    <property type="term" value="P:cytochrome complex assembly"/>
    <property type="evidence" value="ECO:0007669"/>
    <property type="project" value="UniProtKB-KW"/>
</dbReference>
<feature type="transmembrane region" description="Helical" evidence="12">
    <location>
        <begin position="21"/>
        <end position="45"/>
    </location>
</feature>
<dbReference type="PIRSF" id="PIRSF002764">
    <property type="entry name" value="CcmB"/>
    <property type="match status" value="1"/>
</dbReference>
<keyword evidence="7" id="KW-0997">Cell inner membrane</keyword>
<evidence type="ECO:0000256" key="2">
    <source>
        <dbReference type="ARBA" id="ARBA00004429"/>
    </source>
</evidence>
<dbReference type="EMBL" id="UINC01146052">
    <property type="protein sequence ID" value="SVD36554.1"/>
    <property type="molecule type" value="Genomic_DNA"/>
</dbReference>
<keyword evidence="9" id="KW-0201">Cytochrome c-type biogenesis</keyword>
<evidence type="ECO:0000256" key="9">
    <source>
        <dbReference type="ARBA" id="ARBA00022748"/>
    </source>
</evidence>
<evidence type="ECO:0000256" key="5">
    <source>
        <dbReference type="ARBA" id="ARBA00022448"/>
    </source>
</evidence>
<feature type="non-terminal residue" evidence="13">
    <location>
        <position position="227"/>
    </location>
</feature>
<dbReference type="AlphaFoldDB" id="A0A382UQM5"/>
<feature type="transmembrane region" description="Helical" evidence="12">
    <location>
        <begin position="202"/>
        <end position="221"/>
    </location>
</feature>
<reference evidence="13" key="1">
    <citation type="submission" date="2018-05" db="EMBL/GenBank/DDBJ databases">
        <authorList>
            <person name="Lanie J.A."/>
            <person name="Ng W.-L."/>
            <person name="Kazmierczak K.M."/>
            <person name="Andrzejewski T.M."/>
            <person name="Davidsen T.M."/>
            <person name="Wayne K.J."/>
            <person name="Tettelin H."/>
            <person name="Glass J.I."/>
            <person name="Rusch D."/>
            <person name="Podicherti R."/>
            <person name="Tsui H.-C.T."/>
            <person name="Winkler M.E."/>
        </authorList>
    </citation>
    <scope>NUCLEOTIDE SEQUENCE</scope>
</reference>
<dbReference type="GO" id="GO:0015232">
    <property type="term" value="F:heme transmembrane transporter activity"/>
    <property type="evidence" value="ECO:0007669"/>
    <property type="project" value="InterPro"/>
</dbReference>
<evidence type="ECO:0000313" key="13">
    <source>
        <dbReference type="EMBL" id="SVD36554.1"/>
    </source>
</evidence>
<comment type="subcellular location">
    <subcellularLocation>
        <location evidence="2">Cell inner membrane</location>
        <topology evidence="2">Multi-pass membrane protein</topology>
    </subcellularLocation>
</comment>
<dbReference type="GO" id="GO:1903607">
    <property type="term" value="P:cytochrome c biosynthetic process"/>
    <property type="evidence" value="ECO:0007669"/>
    <property type="project" value="TreeGrafter"/>
</dbReference>
<evidence type="ECO:0000256" key="11">
    <source>
        <dbReference type="ARBA" id="ARBA00023136"/>
    </source>
</evidence>